<evidence type="ECO:0000313" key="2">
    <source>
        <dbReference type="Proteomes" id="UP000027866"/>
    </source>
</evidence>
<comment type="caution">
    <text evidence="1">The sequence shown here is derived from an EMBL/GenBank/DDBJ whole genome shotgun (WGS) entry which is preliminary data.</text>
</comment>
<proteinExistence type="predicted"/>
<keyword evidence="2" id="KW-1185">Reference proteome</keyword>
<gene>
    <name evidence="1" type="ORF">EH32_08760</name>
</gene>
<protein>
    <recommendedName>
        <fullName evidence="3">Nucleotidyl transferase AbiEii/AbiGii toxin family protein</fullName>
    </recommendedName>
</protein>
<evidence type="ECO:0000313" key="1">
    <source>
        <dbReference type="EMBL" id="KEO96764.1"/>
    </source>
</evidence>
<dbReference type="Proteomes" id="UP000027866">
    <property type="component" value="Unassembled WGS sequence"/>
</dbReference>
<dbReference type="EMBL" id="JMIX01000004">
    <property type="protein sequence ID" value="KEO96764.1"/>
    <property type="molecule type" value="Genomic_DNA"/>
</dbReference>
<reference evidence="1 2" key="1">
    <citation type="submission" date="2014-04" db="EMBL/GenBank/DDBJ databases">
        <title>A comprehensive comparison of genomes of Erythrobacter spp. Strains.</title>
        <authorList>
            <person name="Zheng Q."/>
        </authorList>
    </citation>
    <scope>NUCLEOTIDE SEQUENCE [LARGE SCALE GENOMIC DNA]</scope>
    <source>
        <strain evidence="1 2">DSM 8509</strain>
    </source>
</reference>
<evidence type="ECO:0008006" key="3">
    <source>
        <dbReference type="Google" id="ProtNLM"/>
    </source>
</evidence>
<dbReference type="AlphaFoldDB" id="A0A074MTE0"/>
<accession>A0A074MTE0</accession>
<sequence length="274" mass="30252">MPDVLPQSIVEKVMDLTAPVEGALLVGGQALNFWAERYSEKAPELSDYAPFVSKDIDFFGTGTVAAKIAERLGGRVQYPKENDHTPNAAVVHATIEGHELEIDILSNVIGPPADKLLKQMVIMDFPMRSGGDETAIALAVMHPLHCLQSRAANVITLGRKYDVAKRQLNAAPIVLREYISEALGDGSDPNRTRVATSVLKSLDAYLQTDIVGRRLHMRMKNNPLGVIRAFEGDPRLDERYRENQLKRMITDISARQARDRNQMAAVAMGQGIPR</sequence>
<organism evidence="1 2">
    <name type="scientific">Erythrobacter litoralis</name>
    <dbReference type="NCBI Taxonomy" id="39960"/>
    <lineage>
        <taxon>Bacteria</taxon>
        <taxon>Pseudomonadati</taxon>
        <taxon>Pseudomonadota</taxon>
        <taxon>Alphaproteobacteria</taxon>
        <taxon>Sphingomonadales</taxon>
        <taxon>Erythrobacteraceae</taxon>
        <taxon>Erythrobacter/Porphyrobacter group</taxon>
        <taxon>Erythrobacter</taxon>
    </lineage>
</organism>
<name>A0A074MTE0_9SPHN</name>